<evidence type="ECO:0000256" key="1">
    <source>
        <dbReference type="SAM" id="MobiDB-lite"/>
    </source>
</evidence>
<evidence type="ECO:0000313" key="4">
    <source>
        <dbReference type="EMBL" id="MBO0657200.1"/>
    </source>
</evidence>
<evidence type="ECO:0000259" key="3">
    <source>
        <dbReference type="Pfam" id="PF04235"/>
    </source>
</evidence>
<organism evidence="4 5">
    <name type="scientific">Streptomyces triculaminicus</name>
    <dbReference type="NCBI Taxonomy" id="2816232"/>
    <lineage>
        <taxon>Bacteria</taxon>
        <taxon>Bacillati</taxon>
        <taxon>Actinomycetota</taxon>
        <taxon>Actinomycetes</taxon>
        <taxon>Kitasatosporales</taxon>
        <taxon>Streptomycetaceae</taxon>
        <taxon>Streptomyces</taxon>
    </lineage>
</organism>
<dbReference type="EMBL" id="JAFMOF010000007">
    <property type="protein sequence ID" value="MBO0657200.1"/>
    <property type="molecule type" value="Genomic_DNA"/>
</dbReference>
<evidence type="ECO:0000313" key="5">
    <source>
        <dbReference type="Proteomes" id="UP000664781"/>
    </source>
</evidence>
<keyword evidence="5" id="KW-1185">Reference proteome</keyword>
<gene>
    <name evidence="4" type="ORF">J1792_32145</name>
</gene>
<dbReference type="Pfam" id="PF04235">
    <property type="entry name" value="DUF418"/>
    <property type="match status" value="1"/>
</dbReference>
<feature type="region of interest" description="Disordered" evidence="1">
    <location>
        <begin position="1"/>
        <end position="33"/>
    </location>
</feature>
<feature type="domain" description="DUF418" evidence="3">
    <location>
        <begin position="34"/>
        <end position="114"/>
    </location>
</feature>
<dbReference type="Proteomes" id="UP000664781">
    <property type="component" value="Unassembled WGS sequence"/>
</dbReference>
<protein>
    <submittedName>
        <fullName evidence="4">DUF418 domain-containing protein</fullName>
    </submittedName>
</protein>
<evidence type="ECO:0000256" key="2">
    <source>
        <dbReference type="SAM" id="Phobius"/>
    </source>
</evidence>
<keyword evidence="2" id="KW-1133">Transmembrane helix</keyword>
<dbReference type="RefSeq" id="WP_207248785.1">
    <property type="nucleotide sequence ID" value="NZ_JAFMOF010000007.1"/>
</dbReference>
<dbReference type="InterPro" id="IPR007349">
    <property type="entry name" value="DUF418"/>
</dbReference>
<feature type="transmembrane region" description="Helical" evidence="2">
    <location>
        <begin position="71"/>
        <end position="94"/>
    </location>
</feature>
<keyword evidence="2" id="KW-0472">Membrane</keyword>
<reference evidence="4" key="1">
    <citation type="submission" date="2021-03" db="EMBL/GenBank/DDBJ databases">
        <title>Streptomyces strains.</title>
        <authorList>
            <person name="Lund M.B."/>
            <person name="Toerring T."/>
        </authorList>
    </citation>
    <scope>NUCLEOTIDE SEQUENCE</scope>
    <source>
        <strain evidence="4">JCM 4242</strain>
    </source>
</reference>
<name>A0A939FSB2_9ACTN</name>
<comment type="caution">
    <text evidence="4">The sequence shown here is derived from an EMBL/GenBank/DDBJ whole genome shotgun (WGS) entry which is preliminary data.</text>
</comment>
<keyword evidence="2" id="KW-0812">Transmembrane</keyword>
<feature type="transmembrane region" description="Helical" evidence="2">
    <location>
        <begin position="45"/>
        <end position="65"/>
    </location>
</feature>
<dbReference type="AlphaFoldDB" id="A0A939FSB2"/>
<accession>A0A939FSB2</accession>
<proteinExistence type="predicted"/>
<sequence>MDVQQKSRCAGKMATDATGQWAGARPTPNGERLTRSHAGRRLAAIGRYSLTTYLGCSMLATAAAYDLGLYGIVPLWMLQLFVVAAIVIAGELALPARDRGRTGPVEAVVHALTTVERRSS</sequence>